<keyword evidence="2" id="KW-1015">Disulfide bond</keyword>
<feature type="region of interest" description="Disordered" evidence="3">
    <location>
        <begin position="82"/>
        <end position="102"/>
    </location>
</feature>
<dbReference type="GO" id="GO:0045332">
    <property type="term" value="P:phospholipid translocation"/>
    <property type="evidence" value="ECO:0007669"/>
    <property type="project" value="TreeGrafter"/>
</dbReference>
<evidence type="ECO:0000256" key="1">
    <source>
        <dbReference type="ARBA" id="ARBA00006196"/>
    </source>
</evidence>
<dbReference type="PANTHER" id="PTHR46403:SF1">
    <property type="entry name" value="TP53-REGULATED INHIBITOR OF APOPTOSIS 1"/>
    <property type="match status" value="1"/>
</dbReference>
<dbReference type="GO" id="GO:1990050">
    <property type="term" value="F:phosphatidic acid transfer activity"/>
    <property type="evidence" value="ECO:0007669"/>
    <property type="project" value="TreeGrafter"/>
</dbReference>
<comment type="similarity">
    <text evidence="1">Belongs to the TRIAP1/MDM35 family.</text>
</comment>
<evidence type="ECO:0000256" key="3">
    <source>
        <dbReference type="SAM" id="MobiDB-lite"/>
    </source>
</evidence>
<dbReference type="Proteomes" id="UP001346149">
    <property type="component" value="Unassembled WGS sequence"/>
</dbReference>
<proteinExistence type="inferred from homology"/>
<dbReference type="PANTHER" id="PTHR46403">
    <property type="entry name" value="TP53-REGULATED INHIBITOR OF APOPTOSIS 1"/>
    <property type="match status" value="1"/>
</dbReference>
<evidence type="ECO:0000256" key="2">
    <source>
        <dbReference type="ARBA" id="ARBA00023157"/>
    </source>
</evidence>
<evidence type="ECO:0000313" key="4">
    <source>
        <dbReference type="EMBL" id="KAK4793706.1"/>
    </source>
</evidence>
<protein>
    <submittedName>
        <fullName evidence="4">Uncharacterized protein</fullName>
    </submittedName>
</protein>
<dbReference type="GO" id="GO:0005634">
    <property type="term" value="C:nucleus"/>
    <property type="evidence" value="ECO:0007669"/>
    <property type="project" value="TreeGrafter"/>
</dbReference>
<dbReference type="GO" id="GO:0005829">
    <property type="term" value="C:cytosol"/>
    <property type="evidence" value="ECO:0007669"/>
    <property type="project" value="TreeGrafter"/>
</dbReference>
<evidence type="ECO:0000313" key="5">
    <source>
        <dbReference type="Proteomes" id="UP001346149"/>
    </source>
</evidence>
<gene>
    <name evidence="4" type="ORF">SAY86_024141</name>
</gene>
<comment type="caution">
    <text evidence="4">The sequence shown here is derived from an EMBL/GenBank/DDBJ whole genome shotgun (WGS) entry which is preliminary data.</text>
</comment>
<accession>A0AAN7LVL4</accession>
<sequence>MGFLRERKPSPSPSSTSPCAQIRAAYYSCFNKWYSEKFVKGQWQKEECFAEWQKYRACLTEHLEDKHLSRFSHFFEAEESGDTTIKADPASSVHEVGNSVPH</sequence>
<organism evidence="4 5">
    <name type="scientific">Trapa natans</name>
    <name type="common">Water chestnut</name>
    <dbReference type="NCBI Taxonomy" id="22666"/>
    <lineage>
        <taxon>Eukaryota</taxon>
        <taxon>Viridiplantae</taxon>
        <taxon>Streptophyta</taxon>
        <taxon>Embryophyta</taxon>
        <taxon>Tracheophyta</taxon>
        <taxon>Spermatophyta</taxon>
        <taxon>Magnoliopsida</taxon>
        <taxon>eudicotyledons</taxon>
        <taxon>Gunneridae</taxon>
        <taxon>Pentapetalae</taxon>
        <taxon>rosids</taxon>
        <taxon>malvids</taxon>
        <taxon>Myrtales</taxon>
        <taxon>Lythraceae</taxon>
        <taxon>Trapa</taxon>
    </lineage>
</organism>
<dbReference type="InterPro" id="IPR007918">
    <property type="entry name" value="MDM35_apoptosis"/>
</dbReference>
<dbReference type="EMBL" id="JAXQNO010000008">
    <property type="protein sequence ID" value="KAK4793706.1"/>
    <property type="molecule type" value="Genomic_DNA"/>
</dbReference>
<keyword evidence="5" id="KW-1185">Reference proteome</keyword>
<reference evidence="4 5" key="1">
    <citation type="journal article" date="2023" name="Hortic Res">
        <title>Pangenome of water caltrop reveals structural variations and asymmetric subgenome divergence after allopolyploidization.</title>
        <authorList>
            <person name="Zhang X."/>
            <person name="Chen Y."/>
            <person name="Wang L."/>
            <person name="Yuan Y."/>
            <person name="Fang M."/>
            <person name="Shi L."/>
            <person name="Lu R."/>
            <person name="Comes H.P."/>
            <person name="Ma Y."/>
            <person name="Chen Y."/>
            <person name="Huang G."/>
            <person name="Zhou Y."/>
            <person name="Zheng Z."/>
            <person name="Qiu Y."/>
        </authorList>
    </citation>
    <scope>NUCLEOTIDE SEQUENCE [LARGE SCALE GENOMIC DNA]</scope>
    <source>
        <strain evidence="4">F231</strain>
    </source>
</reference>
<dbReference type="GO" id="GO:0005758">
    <property type="term" value="C:mitochondrial intermembrane space"/>
    <property type="evidence" value="ECO:0007669"/>
    <property type="project" value="TreeGrafter"/>
</dbReference>
<name>A0AAN7LVL4_TRANT</name>
<dbReference type="PROSITE" id="PS51808">
    <property type="entry name" value="CHCH"/>
    <property type="match status" value="1"/>
</dbReference>
<dbReference type="AlphaFoldDB" id="A0AAN7LVL4"/>
<dbReference type="Pfam" id="PF05254">
    <property type="entry name" value="UPF0203"/>
    <property type="match status" value="1"/>
</dbReference>